<feature type="transmembrane region" description="Helical" evidence="1">
    <location>
        <begin position="15"/>
        <end position="34"/>
    </location>
</feature>
<proteinExistence type="predicted"/>
<evidence type="ECO:0000313" key="2">
    <source>
        <dbReference type="EMBL" id="PIQ07139.1"/>
    </source>
</evidence>
<keyword evidence="1" id="KW-0472">Membrane</keyword>
<keyword evidence="1" id="KW-1133">Transmembrane helix</keyword>
<evidence type="ECO:0000313" key="3">
    <source>
        <dbReference type="Proteomes" id="UP000230778"/>
    </source>
</evidence>
<sequence>MAITFLEERKVQRRYFLIFLLLILIAGWVVWRGLFVKEQQQVFPAGVLKQAKKIELDFKILDNPILQELRLFEDIKTYGEEISGGEAIEKVGRENPFVPY</sequence>
<evidence type="ECO:0000256" key="1">
    <source>
        <dbReference type="SAM" id="Phobius"/>
    </source>
</evidence>
<accession>A0A2H0FKN0</accession>
<name>A0A2H0FKN0_9BACT</name>
<dbReference type="Proteomes" id="UP000230778">
    <property type="component" value="Unassembled WGS sequence"/>
</dbReference>
<reference evidence="2 3" key="1">
    <citation type="submission" date="2017-09" db="EMBL/GenBank/DDBJ databases">
        <title>Depth-based differentiation of microbial function through sediment-hosted aquifers and enrichment of novel symbionts in the deep terrestrial subsurface.</title>
        <authorList>
            <person name="Probst A.J."/>
            <person name="Ladd B."/>
            <person name="Jarett J.K."/>
            <person name="Geller-Mcgrath D.E."/>
            <person name="Sieber C.M."/>
            <person name="Emerson J.B."/>
            <person name="Anantharaman K."/>
            <person name="Thomas B.C."/>
            <person name="Malmstrom R."/>
            <person name="Stieglmeier M."/>
            <person name="Klingl A."/>
            <person name="Woyke T."/>
            <person name="Ryan C.M."/>
            <person name="Banfield J.F."/>
        </authorList>
    </citation>
    <scope>NUCLEOTIDE SEQUENCE [LARGE SCALE GENOMIC DNA]</scope>
    <source>
        <strain evidence="2">CG18_big_fil_WC_8_21_14_2_50_37_10</strain>
    </source>
</reference>
<dbReference type="EMBL" id="PCUC01000064">
    <property type="protein sequence ID" value="PIQ07139.1"/>
    <property type="molecule type" value="Genomic_DNA"/>
</dbReference>
<comment type="caution">
    <text evidence="2">The sequence shown here is derived from an EMBL/GenBank/DDBJ whole genome shotgun (WGS) entry which is preliminary data.</text>
</comment>
<organism evidence="2 3">
    <name type="scientific">Candidatus Nealsonbacteria bacterium CG18_big_fil_WC_8_21_14_2_50_37_10</name>
    <dbReference type="NCBI Taxonomy" id="1974717"/>
    <lineage>
        <taxon>Bacteria</taxon>
        <taxon>Candidatus Nealsoniibacteriota</taxon>
    </lineage>
</organism>
<gene>
    <name evidence="2" type="ORF">COW72_01250</name>
</gene>
<protein>
    <submittedName>
        <fullName evidence="2">Uncharacterized protein</fullName>
    </submittedName>
</protein>
<keyword evidence="1" id="KW-0812">Transmembrane</keyword>
<dbReference type="AlphaFoldDB" id="A0A2H0FKN0"/>